<dbReference type="GO" id="GO:0007165">
    <property type="term" value="P:signal transduction"/>
    <property type="evidence" value="ECO:0007669"/>
    <property type="project" value="InterPro"/>
</dbReference>
<feature type="domain" description="TIR" evidence="2">
    <location>
        <begin position="4"/>
        <end position="124"/>
    </location>
</feature>
<accession>A0AAU7DN26</accession>
<keyword evidence="1" id="KW-1133">Transmembrane helix</keyword>
<dbReference type="SUPFAM" id="SSF52200">
    <property type="entry name" value="Toll/Interleukin receptor TIR domain"/>
    <property type="match status" value="1"/>
</dbReference>
<feature type="transmembrane region" description="Helical" evidence="1">
    <location>
        <begin position="134"/>
        <end position="154"/>
    </location>
</feature>
<evidence type="ECO:0000256" key="1">
    <source>
        <dbReference type="SAM" id="Phobius"/>
    </source>
</evidence>
<keyword evidence="3" id="KW-0675">Receptor</keyword>
<dbReference type="InterPro" id="IPR035897">
    <property type="entry name" value="Toll_tir_struct_dom_sf"/>
</dbReference>
<evidence type="ECO:0000259" key="2">
    <source>
        <dbReference type="PROSITE" id="PS50104"/>
    </source>
</evidence>
<dbReference type="Pfam" id="PF13676">
    <property type="entry name" value="TIR_2"/>
    <property type="match status" value="1"/>
</dbReference>
<gene>
    <name evidence="3" type="ORF">P8935_05165</name>
</gene>
<dbReference type="InterPro" id="IPR000157">
    <property type="entry name" value="TIR_dom"/>
</dbReference>
<protein>
    <submittedName>
        <fullName evidence="3">Toll/interleukin-1 receptor domain-containing protein</fullName>
    </submittedName>
</protein>
<name>A0AAU7DN26_9BACT</name>
<dbReference type="PROSITE" id="PS50104">
    <property type="entry name" value="TIR"/>
    <property type="match status" value="1"/>
</dbReference>
<dbReference type="Gene3D" id="3.40.50.10140">
    <property type="entry name" value="Toll/interleukin-1 receptor homology (TIR) domain"/>
    <property type="match status" value="1"/>
</dbReference>
<reference evidence="3" key="1">
    <citation type="submission" date="2023-03" db="EMBL/GenBank/DDBJ databases">
        <title>Edaphobacter sp.</title>
        <authorList>
            <person name="Huber K.J."/>
            <person name="Papendorf J."/>
            <person name="Pilke C."/>
            <person name="Bunk B."/>
            <person name="Sproeer C."/>
            <person name="Pester M."/>
        </authorList>
    </citation>
    <scope>NUCLEOTIDE SEQUENCE</scope>
    <source>
        <strain evidence="3">DSM 110680</strain>
    </source>
</reference>
<evidence type="ECO:0000313" key="3">
    <source>
        <dbReference type="EMBL" id="XBH18702.1"/>
    </source>
</evidence>
<keyword evidence="1" id="KW-0472">Membrane</keyword>
<dbReference type="EMBL" id="CP121196">
    <property type="protein sequence ID" value="XBH18702.1"/>
    <property type="molecule type" value="Genomic_DNA"/>
</dbReference>
<organism evidence="3">
    <name type="scientific">Telmatobacter sp. DSM 110680</name>
    <dbReference type="NCBI Taxonomy" id="3036704"/>
    <lineage>
        <taxon>Bacteria</taxon>
        <taxon>Pseudomonadati</taxon>
        <taxon>Acidobacteriota</taxon>
        <taxon>Terriglobia</taxon>
        <taxon>Terriglobales</taxon>
        <taxon>Acidobacteriaceae</taxon>
        <taxon>Telmatobacter</taxon>
    </lineage>
</organism>
<dbReference type="RefSeq" id="WP_348263925.1">
    <property type="nucleotide sequence ID" value="NZ_CP121196.1"/>
</dbReference>
<proteinExistence type="predicted"/>
<keyword evidence="1" id="KW-0812">Transmembrane</keyword>
<sequence>MSKAKYDVFLSYSRADTERVAPLLDELRRMGYCVFFDVQSIDPGEQWKRRLERSVRASRALVLCWSEHARGSDYITFEYSRAEALQKPVFPWLLDRTPLPAMLEVQGITTVDVAQVAAQLKRSLGWTVGRRRKLWAALAVMAAGLTGIALWFVVRPPPPWQFSAQVTDRVTGVPVSGVEVDVVVGQSKMNRAFTGPDGLCTIRLPQPKSSTVHIFLRKQGYERDEAVVPSNKIFITDMEKLP</sequence>
<dbReference type="AlphaFoldDB" id="A0AAU7DN26"/>